<organism evidence="1 2">
    <name type="scientific">Ambrosiozyma monospora</name>
    <name type="common">Yeast</name>
    <name type="synonym">Endomycopsis monosporus</name>
    <dbReference type="NCBI Taxonomy" id="43982"/>
    <lineage>
        <taxon>Eukaryota</taxon>
        <taxon>Fungi</taxon>
        <taxon>Dikarya</taxon>
        <taxon>Ascomycota</taxon>
        <taxon>Saccharomycotina</taxon>
        <taxon>Pichiomycetes</taxon>
        <taxon>Pichiales</taxon>
        <taxon>Pichiaceae</taxon>
        <taxon>Ambrosiozyma</taxon>
    </lineage>
</organism>
<gene>
    <name evidence="1" type="ORF">Amon02_001093500</name>
</gene>
<name>A0ACB5U1W6_AMBMO</name>
<dbReference type="Proteomes" id="UP001165064">
    <property type="component" value="Unassembled WGS sequence"/>
</dbReference>
<comment type="caution">
    <text evidence="1">The sequence shown here is derived from an EMBL/GenBank/DDBJ whole genome shotgun (WGS) entry which is preliminary data.</text>
</comment>
<protein>
    <submittedName>
        <fullName evidence="1">Unnamed protein product</fullName>
    </submittedName>
</protein>
<reference evidence="1" key="1">
    <citation type="submission" date="2023-04" db="EMBL/GenBank/DDBJ databases">
        <title>Ambrosiozyma monospora NBRC 10751.</title>
        <authorList>
            <person name="Ichikawa N."/>
            <person name="Sato H."/>
            <person name="Tonouchi N."/>
        </authorList>
    </citation>
    <scope>NUCLEOTIDE SEQUENCE</scope>
    <source>
        <strain evidence="1">NBRC 10751</strain>
    </source>
</reference>
<evidence type="ECO:0000313" key="2">
    <source>
        <dbReference type="Proteomes" id="UP001165064"/>
    </source>
</evidence>
<proteinExistence type="predicted"/>
<accession>A0ACB5U1W6</accession>
<evidence type="ECO:0000313" key="1">
    <source>
        <dbReference type="EMBL" id="GMF00172.1"/>
    </source>
</evidence>
<keyword evidence="2" id="KW-1185">Reference proteome</keyword>
<sequence length="159" mass="17520">MFGNKDVSPSYIYRRVSSMSLPIPGANAKTRSGKNFQKFCLLLVISSMLMLMFLISGSGTSLNDYELIPHPASKEALDHLIGESKSDQNNNNVTTSTGGLATHAKQPKLDISSGDAYFHRFIAKFIKHYLANKQTIPHPERTEINGNGKTHIPNVEIST</sequence>
<dbReference type="EMBL" id="BSXS01011297">
    <property type="protein sequence ID" value="GMF00172.1"/>
    <property type="molecule type" value="Genomic_DNA"/>
</dbReference>